<dbReference type="GO" id="GO:0005886">
    <property type="term" value="C:plasma membrane"/>
    <property type="evidence" value="ECO:0007669"/>
    <property type="project" value="UniProtKB-SubCell"/>
</dbReference>
<evidence type="ECO:0000256" key="7">
    <source>
        <dbReference type="ARBA" id="ARBA00023136"/>
    </source>
</evidence>
<dbReference type="PANTHER" id="PTHR21015">
    <property type="entry name" value="UDP-N-ACETYLGLUCOSAMINE--N-ACETYLMURAMYL-(PENTAPEPTIDE) PYROPHOSPHORYL-UNDECAPRENOL N-ACETYLGLUCOSAMINE TRANSFERASE 1"/>
    <property type="match status" value="1"/>
</dbReference>
<feature type="binding site" evidence="10">
    <location>
        <position position="256"/>
    </location>
    <ligand>
        <name>UDP-N-acetyl-alpha-D-glucosamine</name>
        <dbReference type="ChEBI" id="CHEBI:57705"/>
    </ligand>
</feature>
<dbReference type="GO" id="GO:0009252">
    <property type="term" value="P:peptidoglycan biosynthetic process"/>
    <property type="evidence" value="ECO:0007669"/>
    <property type="project" value="UniProtKB-UniRule"/>
</dbReference>
<dbReference type="InterPro" id="IPR004276">
    <property type="entry name" value="GlycoTrans_28_N"/>
</dbReference>
<protein>
    <recommendedName>
        <fullName evidence="10">UDP-N-acetylglucosamine--N-acetylmuramyl-(pentapeptide) pyrophosphoryl-undecaprenol N-acetylglucosamine transferase</fullName>
        <ecNumber evidence="10">2.4.1.227</ecNumber>
    </recommendedName>
    <alternativeName>
        <fullName evidence="10">Undecaprenyl-PP-MurNAc-pentapeptide-UDPGlcNAc GlcNAc transferase</fullName>
    </alternativeName>
</protein>
<dbReference type="HAMAP" id="MF_00033">
    <property type="entry name" value="MurG"/>
    <property type="match status" value="1"/>
</dbReference>
<dbReference type="PANTHER" id="PTHR21015:SF22">
    <property type="entry name" value="GLYCOSYLTRANSFERASE"/>
    <property type="match status" value="1"/>
</dbReference>
<comment type="caution">
    <text evidence="13">The sequence shown here is derived from an EMBL/GenBank/DDBJ whole genome shotgun (WGS) entry which is preliminary data.</text>
</comment>
<keyword evidence="3 10" id="KW-0328">Glycosyltransferase</keyword>
<accession>A0A151AYG7</accession>
<evidence type="ECO:0000256" key="6">
    <source>
        <dbReference type="ARBA" id="ARBA00022984"/>
    </source>
</evidence>
<evidence type="ECO:0000259" key="11">
    <source>
        <dbReference type="Pfam" id="PF03033"/>
    </source>
</evidence>
<sequence length="373" mass="40415">MRIIITGGGTGGHVYPALAIARGLQQARPEAELLYIGTARGLEADVVPRAGLPFATITVQGLERRRIWKNVPALAKIAWGLGEAWFQVRRFRPELVVGTGGYVSGPVCLAAALQGIPVVLHEQNAFPGLTNRLLATMARAVCLTFPEAAGRFPRRALLVTTGLPVRPEILRADRSVSRQQLGLRENQLFIVVVGGSQGAKSINQAMLPVLKELAGRPDVSILQVTGRRDYEVYLQQVRERGIDLDKYGNITIKPYIYDLEHALAAADLVIGRAGASFLAEVLARGLPSILIPYPHAAANHQEYNARAVARKGAAILILDRELKGGRLHQAINHLLANRGRLQAMAAAAVRLGRPDALEAIVEVILAELEKSKR</sequence>
<reference evidence="13 14" key="1">
    <citation type="submission" date="2016-02" db="EMBL/GenBank/DDBJ databases">
        <title>Genome sequence of Moorella mulderi DSM 14980.</title>
        <authorList>
            <person name="Poehlein A."/>
            <person name="Daniel R."/>
        </authorList>
    </citation>
    <scope>NUCLEOTIDE SEQUENCE [LARGE SCALE GENOMIC DNA]</scope>
    <source>
        <strain evidence="13 14">DSM 14980</strain>
    </source>
</reference>
<feature type="domain" description="Glycosyltransferase family 28 N-terminal" evidence="11">
    <location>
        <begin position="3"/>
        <end position="141"/>
    </location>
</feature>
<dbReference type="EMBL" id="LTBC01000003">
    <property type="protein sequence ID" value="KYH32592.1"/>
    <property type="molecule type" value="Genomic_DNA"/>
</dbReference>
<evidence type="ECO:0000256" key="4">
    <source>
        <dbReference type="ARBA" id="ARBA00022679"/>
    </source>
</evidence>
<evidence type="ECO:0000256" key="10">
    <source>
        <dbReference type="HAMAP-Rule" id="MF_00033"/>
    </source>
</evidence>
<organism evidence="13 14">
    <name type="scientific">Moorella mulderi DSM 14980</name>
    <dbReference type="NCBI Taxonomy" id="1122241"/>
    <lineage>
        <taxon>Bacteria</taxon>
        <taxon>Bacillati</taxon>
        <taxon>Bacillota</taxon>
        <taxon>Clostridia</taxon>
        <taxon>Neomoorellales</taxon>
        <taxon>Neomoorellaceae</taxon>
        <taxon>Neomoorella</taxon>
    </lineage>
</organism>
<comment type="function">
    <text evidence="10">Cell wall formation. Catalyzes the transfer of a GlcNAc subunit on undecaprenyl-pyrophosphoryl-MurNAc-pentapeptide (lipid intermediate I) to form undecaprenyl-pyrophosphoryl-MurNAc-(pentapeptide)GlcNAc (lipid intermediate II).</text>
</comment>
<keyword evidence="7 10" id="KW-0472">Membrane</keyword>
<evidence type="ECO:0000313" key="14">
    <source>
        <dbReference type="Proteomes" id="UP000075670"/>
    </source>
</evidence>
<dbReference type="GO" id="GO:0051301">
    <property type="term" value="P:cell division"/>
    <property type="evidence" value="ECO:0007669"/>
    <property type="project" value="UniProtKB-KW"/>
</dbReference>
<evidence type="ECO:0000259" key="12">
    <source>
        <dbReference type="Pfam" id="PF04101"/>
    </source>
</evidence>
<evidence type="ECO:0000256" key="3">
    <source>
        <dbReference type="ARBA" id="ARBA00022676"/>
    </source>
</evidence>
<dbReference type="SUPFAM" id="SSF53756">
    <property type="entry name" value="UDP-Glycosyltransferase/glycogen phosphorylase"/>
    <property type="match status" value="1"/>
</dbReference>
<dbReference type="GO" id="GO:0050511">
    <property type="term" value="F:undecaprenyldiphospho-muramoylpentapeptide beta-N-acetylglucosaminyltransferase activity"/>
    <property type="evidence" value="ECO:0007669"/>
    <property type="project" value="UniProtKB-UniRule"/>
</dbReference>
<dbReference type="GO" id="GO:0005975">
    <property type="term" value="P:carbohydrate metabolic process"/>
    <property type="evidence" value="ECO:0007669"/>
    <property type="project" value="InterPro"/>
</dbReference>
<dbReference type="CDD" id="cd03785">
    <property type="entry name" value="GT28_MurG"/>
    <property type="match status" value="1"/>
</dbReference>
<comment type="similarity">
    <text evidence="10">Belongs to the glycosyltransferase 28 family. MurG subfamily.</text>
</comment>
<dbReference type="UniPathway" id="UPA00219"/>
<evidence type="ECO:0000313" key="13">
    <source>
        <dbReference type="EMBL" id="KYH32592.1"/>
    </source>
</evidence>
<feature type="binding site" evidence="10">
    <location>
        <position position="166"/>
    </location>
    <ligand>
        <name>UDP-N-acetyl-alpha-D-glucosamine</name>
        <dbReference type="ChEBI" id="CHEBI:57705"/>
    </ligand>
</feature>
<comment type="caution">
    <text evidence="10">Lacks conserved residue(s) required for the propagation of feature annotation.</text>
</comment>
<keyword evidence="14" id="KW-1185">Reference proteome</keyword>
<dbReference type="NCBIfam" id="TIGR01133">
    <property type="entry name" value="murG"/>
    <property type="match status" value="1"/>
</dbReference>
<feature type="binding site" evidence="10">
    <location>
        <begin position="10"/>
        <end position="12"/>
    </location>
    <ligand>
        <name>UDP-N-acetyl-alpha-D-glucosamine</name>
        <dbReference type="ChEBI" id="CHEBI:57705"/>
    </ligand>
</feature>
<dbReference type="PATRIC" id="fig|1122241.3.peg.1255"/>
<feature type="binding site" evidence="10">
    <location>
        <position position="124"/>
    </location>
    <ligand>
        <name>UDP-N-acetyl-alpha-D-glucosamine</name>
        <dbReference type="ChEBI" id="CHEBI:57705"/>
    </ligand>
</feature>
<feature type="domain" description="Glycosyl transferase family 28 C-terminal" evidence="12">
    <location>
        <begin position="190"/>
        <end position="357"/>
    </location>
</feature>
<dbReference type="OrthoDB" id="9808936at2"/>
<dbReference type="Pfam" id="PF04101">
    <property type="entry name" value="Glyco_tran_28_C"/>
    <property type="match status" value="1"/>
</dbReference>
<dbReference type="RefSeq" id="WP_062282763.1">
    <property type="nucleotide sequence ID" value="NZ_LTBC01000003.1"/>
</dbReference>
<dbReference type="Pfam" id="PF03033">
    <property type="entry name" value="Glyco_transf_28"/>
    <property type="match status" value="1"/>
</dbReference>
<dbReference type="InterPro" id="IPR007235">
    <property type="entry name" value="Glyco_trans_28_C"/>
</dbReference>
<dbReference type="GO" id="GO:0051991">
    <property type="term" value="F:UDP-N-acetyl-D-glucosamine:N-acetylmuramoyl-L-alanyl-D-glutamyl-meso-2,6-diaminopimelyl-D-alanyl-D-alanine-diphosphoundecaprenol 4-beta-N-acetylglucosaminlytransferase activity"/>
    <property type="evidence" value="ECO:0007669"/>
    <property type="project" value="RHEA"/>
</dbReference>
<keyword evidence="1 10" id="KW-1003">Cell membrane</keyword>
<dbReference type="Gene3D" id="3.40.50.2000">
    <property type="entry name" value="Glycogen Phosphorylase B"/>
    <property type="match status" value="2"/>
</dbReference>
<keyword evidence="4 10" id="KW-0808">Transferase</keyword>
<evidence type="ECO:0000256" key="9">
    <source>
        <dbReference type="ARBA" id="ARBA00023316"/>
    </source>
</evidence>
<feature type="binding site" evidence="10">
    <location>
        <position position="301"/>
    </location>
    <ligand>
        <name>UDP-N-acetyl-alpha-D-glucosamine</name>
        <dbReference type="ChEBI" id="CHEBI:57705"/>
    </ligand>
</feature>
<keyword evidence="9 10" id="KW-0961">Cell wall biogenesis/degradation</keyword>
<dbReference type="EC" id="2.4.1.227" evidence="10"/>
<evidence type="ECO:0000256" key="2">
    <source>
        <dbReference type="ARBA" id="ARBA00022618"/>
    </source>
</evidence>
<comment type="catalytic activity">
    <reaction evidence="10">
        <text>di-trans,octa-cis-undecaprenyl diphospho-N-acetyl-alpha-D-muramoyl-L-alanyl-D-glutamyl-meso-2,6-diaminopimeloyl-D-alanyl-D-alanine + UDP-N-acetyl-alpha-D-glucosamine = di-trans,octa-cis-undecaprenyl diphospho-[N-acetyl-alpha-D-glucosaminyl-(1-&gt;4)]-N-acetyl-alpha-D-muramoyl-L-alanyl-D-glutamyl-meso-2,6-diaminopimeloyl-D-alanyl-D-alanine + UDP + H(+)</text>
        <dbReference type="Rhea" id="RHEA:31227"/>
        <dbReference type="ChEBI" id="CHEBI:15378"/>
        <dbReference type="ChEBI" id="CHEBI:57705"/>
        <dbReference type="ChEBI" id="CHEBI:58223"/>
        <dbReference type="ChEBI" id="CHEBI:61387"/>
        <dbReference type="ChEBI" id="CHEBI:61388"/>
        <dbReference type="EC" id="2.4.1.227"/>
    </reaction>
</comment>
<proteinExistence type="inferred from homology"/>
<comment type="pathway">
    <text evidence="10">Cell wall biogenesis; peptidoglycan biosynthesis.</text>
</comment>
<evidence type="ECO:0000256" key="8">
    <source>
        <dbReference type="ARBA" id="ARBA00023306"/>
    </source>
</evidence>
<keyword evidence="5 10" id="KW-0133">Cell shape</keyword>
<evidence type="ECO:0000256" key="1">
    <source>
        <dbReference type="ARBA" id="ARBA00022475"/>
    </source>
</evidence>
<keyword evidence="6 10" id="KW-0573">Peptidoglycan synthesis</keyword>
<gene>
    <name evidence="10 13" type="primary">murG</name>
    <name evidence="13" type="ORF">MOMUL_11940</name>
</gene>
<dbReference type="GO" id="GO:0008360">
    <property type="term" value="P:regulation of cell shape"/>
    <property type="evidence" value="ECO:0007669"/>
    <property type="project" value="UniProtKB-KW"/>
</dbReference>
<name>A0A151AYG7_9FIRM</name>
<dbReference type="Proteomes" id="UP000075670">
    <property type="component" value="Unassembled WGS sequence"/>
</dbReference>
<keyword evidence="2 10" id="KW-0132">Cell division</keyword>
<keyword evidence="8 10" id="KW-0131">Cell cycle</keyword>
<dbReference type="GO" id="GO:0071555">
    <property type="term" value="P:cell wall organization"/>
    <property type="evidence" value="ECO:0007669"/>
    <property type="project" value="UniProtKB-KW"/>
</dbReference>
<dbReference type="InterPro" id="IPR006009">
    <property type="entry name" value="GlcNAc_MurG"/>
</dbReference>
<dbReference type="AlphaFoldDB" id="A0A151AYG7"/>
<comment type="subcellular location">
    <subcellularLocation>
        <location evidence="10">Cell membrane</location>
        <topology evidence="10">Peripheral membrane protein</topology>
        <orientation evidence="10">Cytoplasmic side</orientation>
    </subcellularLocation>
</comment>
<evidence type="ECO:0000256" key="5">
    <source>
        <dbReference type="ARBA" id="ARBA00022960"/>
    </source>
</evidence>
<feature type="binding site" evidence="10">
    <location>
        <position position="196"/>
    </location>
    <ligand>
        <name>UDP-N-acetyl-alpha-D-glucosamine</name>
        <dbReference type="ChEBI" id="CHEBI:57705"/>
    </ligand>
</feature>